<sequence length="124" mass="14276">SLTSSNIPIYGDGLKDVVVVECPDGILVCSKEHSEEIKKAVKSLILRSMYEERRWGICRVLEIVSMLMVITLLPRVLLSTLEKMSFTRFITIVLRFGLLWKERASLCLMVLSKELKQEMQLLFQ</sequence>
<dbReference type="AlphaFoldDB" id="A0AAW4Z6F6"/>
<dbReference type="InterPro" id="IPR029044">
    <property type="entry name" value="Nucleotide-diphossugar_trans"/>
</dbReference>
<accession>A0AAW4Z6F6</accession>
<evidence type="ECO:0000256" key="1">
    <source>
        <dbReference type="SAM" id="Phobius"/>
    </source>
</evidence>
<feature type="non-terminal residue" evidence="3">
    <location>
        <position position="1"/>
    </location>
</feature>
<evidence type="ECO:0000259" key="2">
    <source>
        <dbReference type="Pfam" id="PF22640"/>
    </source>
</evidence>
<proteinExistence type="predicted"/>
<keyword evidence="1" id="KW-0812">Transmembrane</keyword>
<dbReference type="Pfam" id="PF22640">
    <property type="entry name" value="ManC_GMP_beta-helix"/>
    <property type="match status" value="1"/>
</dbReference>
<dbReference type="Gene3D" id="3.90.550.10">
    <property type="entry name" value="Spore Coat Polysaccharide Biosynthesis Protein SpsA, Chain A"/>
    <property type="match status" value="1"/>
</dbReference>
<name>A0AAW4Z6F6_BACT4</name>
<keyword evidence="1" id="KW-1133">Transmembrane helix</keyword>
<gene>
    <name evidence="3" type="ORF">K0H07_19290</name>
</gene>
<feature type="domain" description="MannoseP isomerase/GMP-like beta-helix" evidence="2">
    <location>
        <begin position="13"/>
        <end position="44"/>
    </location>
</feature>
<dbReference type="EMBL" id="JAHYQA010000013">
    <property type="protein sequence ID" value="MCE9239293.1"/>
    <property type="molecule type" value="Genomic_DNA"/>
</dbReference>
<keyword evidence="1" id="KW-0472">Membrane</keyword>
<dbReference type="InterPro" id="IPR054566">
    <property type="entry name" value="ManC/GMP-like_b-helix"/>
</dbReference>
<reference evidence="3" key="1">
    <citation type="submission" date="2021-07" db="EMBL/GenBank/DDBJ databases">
        <title>Comparative genomics of Bacteroides fragilis group isolates reveals species-dependent resistance mechanisms and validates clinical tools for resistance prediction.</title>
        <authorList>
            <person name="Wallace M.J."/>
            <person name="Jean S."/>
            <person name="Wallace M.A."/>
            <person name="Carey-Ann B.D."/>
            <person name="Dantas G."/>
        </authorList>
    </citation>
    <scope>NUCLEOTIDE SEQUENCE</scope>
    <source>
        <strain evidence="3">BJH_160</strain>
    </source>
</reference>
<dbReference type="Proteomes" id="UP001200544">
    <property type="component" value="Unassembled WGS sequence"/>
</dbReference>
<evidence type="ECO:0000313" key="4">
    <source>
        <dbReference type="Proteomes" id="UP001200544"/>
    </source>
</evidence>
<feature type="transmembrane region" description="Helical" evidence="1">
    <location>
        <begin position="56"/>
        <end position="77"/>
    </location>
</feature>
<protein>
    <recommendedName>
        <fullName evidence="2">MannoseP isomerase/GMP-like beta-helix domain-containing protein</fullName>
    </recommendedName>
</protein>
<organism evidence="3 4">
    <name type="scientific">Bacteroides thetaiotaomicron</name>
    <dbReference type="NCBI Taxonomy" id="818"/>
    <lineage>
        <taxon>Bacteria</taxon>
        <taxon>Pseudomonadati</taxon>
        <taxon>Bacteroidota</taxon>
        <taxon>Bacteroidia</taxon>
        <taxon>Bacteroidales</taxon>
        <taxon>Bacteroidaceae</taxon>
        <taxon>Bacteroides</taxon>
    </lineage>
</organism>
<evidence type="ECO:0000313" key="3">
    <source>
        <dbReference type="EMBL" id="MCE9239293.1"/>
    </source>
</evidence>
<dbReference type="SUPFAM" id="SSF159283">
    <property type="entry name" value="Guanosine diphospho-D-mannose pyrophosphorylase/mannose-6-phosphate isomerase linker domain"/>
    <property type="match status" value="1"/>
</dbReference>
<comment type="caution">
    <text evidence="3">The sequence shown here is derived from an EMBL/GenBank/DDBJ whole genome shotgun (WGS) entry which is preliminary data.</text>
</comment>